<reference evidence="1" key="1">
    <citation type="journal article" date="2020" name="Plant Biotechnol. J.">
        <title>The pomegranate (Punica granatum L.) draft genome dissects genetic divergence between soft- and hard-seeded cultivars.</title>
        <authorList>
            <person name="Luo X."/>
            <person name="Li H."/>
            <person name="Wu Z."/>
            <person name="Yao W."/>
            <person name="Zhao P."/>
            <person name="Cao D."/>
            <person name="Yu H."/>
            <person name="Li K."/>
            <person name="Poudel K."/>
            <person name="Zhao D."/>
            <person name="Zhang F."/>
            <person name="Xia X."/>
            <person name="Chen L."/>
            <person name="Wang Q."/>
            <person name="Jing D."/>
            <person name="Cao S."/>
        </authorList>
    </citation>
    <scope>NUCLEOTIDE SEQUENCE [LARGE SCALE GENOMIC DNA]</scope>
    <source>
        <strain evidence="1">cv. Tunisia</strain>
    </source>
</reference>
<gene>
    <name evidence="2" type="primary">LOC116214716</name>
</gene>
<dbReference type="GeneID" id="116214716"/>
<name>A0A6P8EL65_PUNGR</name>
<keyword evidence="1" id="KW-1185">Reference proteome</keyword>
<dbReference type="AlphaFoldDB" id="A0A6P8EL65"/>
<dbReference type="Proteomes" id="UP000515151">
    <property type="component" value="Chromosome 7"/>
</dbReference>
<accession>A0A6P8EL65</accession>
<sequence>MFDLTVLNSDPNPIINLWGLLLLSLCRIHPGPRACARRYLQIFPQRLCHCCTSRTRLELRIQCIEYPRYYQRIPHRAQLGWPSGGLGTDPSTIPTLFLAINAVIMALDHVWSLAVKETAGGESQPQQETDVFGVPLAEVTVILEPDKKVFNNDSRLLTKDDEITSLRNK</sequence>
<reference evidence="2" key="2">
    <citation type="submission" date="2025-08" db="UniProtKB">
        <authorList>
            <consortium name="RefSeq"/>
        </authorList>
    </citation>
    <scope>IDENTIFICATION</scope>
    <source>
        <tissue evidence="2">Leaf</tissue>
    </source>
</reference>
<evidence type="ECO:0000313" key="1">
    <source>
        <dbReference type="Proteomes" id="UP000515151"/>
    </source>
</evidence>
<protein>
    <submittedName>
        <fullName evidence="2">Uncharacterized protein LOC116214716 isoform X1</fullName>
    </submittedName>
</protein>
<dbReference type="RefSeq" id="XP_031406006.1">
    <property type="nucleotide sequence ID" value="XM_031550146.1"/>
</dbReference>
<organism evidence="1 2">
    <name type="scientific">Punica granatum</name>
    <name type="common">Pomegranate</name>
    <dbReference type="NCBI Taxonomy" id="22663"/>
    <lineage>
        <taxon>Eukaryota</taxon>
        <taxon>Viridiplantae</taxon>
        <taxon>Streptophyta</taxon>
        <taxon>Embryophyta</taxon>
        <taxon>Tracheophyta</taxon>
        <taxon>Spermatophyta</taxon>
        <taxon>Magnoliopsida</taxon>
        <taxon>eudicotyledons</taxon>
        <taxon>Gunneridae</taxon>
        <taxon>Pentapetalae</taxon>
        <taxon>rosids</taxon>
        <taxon>malvids</taxon>
        <taxon>Myrtales</taxon>
        <taxon>Lythraceae</taxon>
        <taxon>Punica</taxon>
    </lineage>
</organism>
<evidence type="ECO:0000313" key="2">
    <source>
        <dbReference type="RefSeq" id="XP_031406006.1"/>
    </source>
</evidence>
<proteinExistence type="predicted"/>